<protein>
    <submittedName>
        <fullName evidence="2">Uncharacterized protein</fullName>
    </submittedName>
</protein>
<sequence>MTIEFWDAQARGVRRRARPRDHGPGVRDEWARLLLPLVPKHARIAGLGCGTGSPSEEGYESERRRPR</sequence>
<proteinExistence type="predicted"/>
<gene>
    <name evidence="2" type="ORF">ACFOWZ_38100</name>
</gene>
<organism evidence="2 3">
    <name type="scientific">Lentzea rhizosphaerae</name>
    <dbReference type="NCBI Taxonomy" id="2041025"/>
    <lineage>
        <taxon>Bacteria</taxon>
        <taxon>Bacillati</taxon>
        <taxon>Actinomycetota</taxon>
        <taxon>Actinomycetes</taxon>
        <taxon>Pseudonocardiales</taxon>
        <taxon>Pseudonocardiaceae</taxon>
        <taxon>Lentzea</taxon>
    </lineage>
</organism>
<dbReference type="SUPFAM" id="SSF53335">
    <property type="entry name" value="S-adenosyl-L-methionine-dependent methyltransferases"/>
    <property type="match status" value="1"/>
</dbReference>
<comment type="caution">
    <text evidence="2">The sequence shown here is derived from an EMBL/GenBank/DDBJ whole genome shotgun (WGS) entry which is preliminary data.</text>
</comment>
<evidence type="ECO:0000313" key="2">
    <source>
        <dbReference type="EMBL" id="MFC3897325.1"/>
    </source>
</evidence>
<accession>A0ABV8C6G3</accession>
<dbReference type="EMBL" id="JBHRZI010000036">
    <property type="protein sequence ID" value="MFC3897325.1"/>
    <property type="molecule type" value="Genomic_DNA"/>
</dbReference>
<keyword evidence="3" id="KW-1185">Reference proteome</keyword>
<dbReference type="RefSeq" id="WP_382378814.1">
    <property type="nucleotide sequence ID" value="NZ_JBHRZI010000036.1"/>
</dbReference>
<reference evidence="3" key="1">
    <citation type="journal article" date="2019" name="Int. J. Syst. Evol. Microbiol.">
        <title>The Global Catalogue of Microorganisms (GCM) 10K type strain sequencing project: providing services to taxonomists for standard genome sequencing and annotation.</title>
        <authorList>
            <consortium name="The Broad Institute Genomics Platform"/>
            <consortium name="The Broad Institute Genome Sequencing Center for Infectious Disease"/>
            <person name="Wu L."/>
            <person name="Ma J."/>
        </authorList>
    </citation>
    <scope>NUCLEOTIDE SEQUENCE [LARGE SCALE GENOMIC DNA]</scope>
    <source>
        <strain evidence="3">CGMCC 4.7405</strain>
    </source>
</reference>
<evidence type="ECO:0000256" key="1">
    <source>
        <dbReference type="SAM" id="MobiDB-lite"/>
    </source>
</evidence>
<dbReference type="Proteomes" id="UP001595690">
    <property type="component" value="Unassembled WGS sequence"/>
</dbReference>
<evidence type="ECO:0000313" key="3">
    <source>
        <dbReference type="Proteomes" id="UP001595690"/>
    </source>
</evidence>
<feature type="region of interest" description="Disordered" evidence="1">
    <location>
        <begin position="44"/>
        <end position="67"/>
    </location>
</feature>
<dbReference type="InterPro" id="IPR029063">
    <property type="entry name" value="SAM-dependent_MTases_sf"/>
</dbReference>
<name>A0ABV8C6G3_9PSEU</name>